<gene>
    <name evidence="12" type="primary">pstC</name>
    <name evidence="12" type="ORF">ERS852490_03002</name>
</gene>
<evidence type="ECO:0000256" key="7">
    <source>
        <dbReference type="ARBA" id="ARBA00022989"/>
    </source>
</evidence>
<dbReference type="AlphaFoldDB" id="A0A174Z552"/>
<reference evidence="12 13" key="1">
    <citation type="submission" date="2015-09" db="EMBL/GenBank/DDBJ databases">
        <authorList>
            <consortium name="Pathogen Informatics"/>
        </authorList>
    </citation>
    <scope>NUCLEOTIDE SEQUENCE [LARGE SCALE GENOMIC DNA]</scope>
    <source>
        <strain evidence="12 13">2789STDY5834875</strain>
    </source>
</reference>
<comment type="caution">
    <text evidence="10">Lacks conserved residue(s) required for the propagation of feature annotation.</text>
</comment>
<keyword evidence="3 9" id="KW-0813">Transport</keyword>
<dbReference type="GO" id="GO:0006817">
    <property type="term" value="P:phosphate ion transport"/>
    <property type="evidence" value="ECO:0007669"/>
    <property type="project" value="UniProtKB-KW"/>
</dbReference>
<dbReference type="InterPro" id="IPR035906">
    <property type="entry name" value="MetI-like_sf"/>
</dbReference>
<feature type="transmembrane region" description="Helical" evidence="9">
    <location>
        <begin position="95"/>
        <end position="128"/>
    </location>
</feature>
<evidence type="ECO:0000256" key="4">
    <source>
        <dbReference type="ARBA" id="ARBA00022475"/>
    </source>
</evidence>
<feature type="transmembrane region" description="Helical" evidence="9">
    <location>
        <begin position="184"/>
        <end position="209"/>
    </location>
</feature>
<proteinExistence type="inferred from homology"/>
<comment type="similarity">
    <text evidence="2 10">Belongs to the binding-protein-dependent transport system permease family. CysTW subfamily.</text>
</comment>
<accession>A0A174Z552</accession>
<dbReference type="InterPro" id="IPR051124">
    <property type="entry name" value="Phosphate_Transport_Permease"/>
</dbReference>
<evidence type="ECO:0000256" key="9">
    <source>
        <dbReference type="RuleBase" id="RU363032"/>
    </source>
</evidence>
<dbReference type="NCBIfam" id="TIGR02138">
    <property type="entry name" value="phosphate_pstC"/>
    <property type="match status" value="1"/>
</dbReference>
<sequence>MDEVINVGMNRINKTPEAVKATANGSLKGNKKSKHASESVARFIFLICAVVAILAVCSITIYMFIKGTESLKSVGIADLLFKTVWAPTATPPEYGIVYIILSSIVGTTLAILLGVPIGLLTAVFLTEIAGKKLAAVVQPAVELLAAIPSVIYGLLGLMLLNPLLYKLEKYVFANSTTHQYTGGANLLAAVLVLAIMILPTVINMSASAIRAVPMNLRATSLALGATKIQTIFKVVVPAAKSGIITGIVLGIGRALGEAMAINLVAGGSVNLPLPFNSVRFLTTQIVSEMSYADGVHRQVLFTVGLVLYIFIMIINLIITFMQKKGEKANG</sequence>
<evidence type="ECO:0000259" key="11">
    <source>
        <dbReference type="PROSITE" id="PS50928"/>
    </source>
</evidence>
<evidence type="ECO:0000256" key="5">
    <source>
        <dbReference type="ARBA" id="ARBA00022592"/>
    </source>
</evidence>
<keyword evidence="5 10" id="KW-0592">Phosphate transport</keyword>
<evidence type="ECO:0000256" key="8">
    <source>
        <dbReference type="ARBA" id="ARBA00023136"/>
    </source>
</evidence>
<keyword evidence="4 10" id="KW-1003">Cell membrane</keyword>
<feature type="transmembrane region" description="Helical" evidence="9">
    <location>
        <begin position="299"/>
        <end position="321"/>
    </location>
</feature>
<feature type="transmembrane region" description="Helical" evidence="9">
    <location>
        <begin position="40"/>
        <end position="65"/>
    </location>
</feature>
<feature type="domain" description="ABC transmembrane type-1" evidence="11">
    <location>
        <begin position="100"/>
        <end position="318"/>
    </location>
</feature>
<dbReference type="CDD" id="cd06261">
    <property type="entry name" value="TM_PBP2"/>
    <property type="match status" value="1"/>
</dbReference>
<dbReference type="PROSITE" id="PS50928">
    <property type="entry name" value="ABC_TM1"/>
    <property type="match status" value="1"/>
</dbReference>
<feature type="transmembrane region" description="Helical" evidence="9">
    <location>
        <begin position="140"/>
        <end position="164"/>
    </location>
</feature>
<dbReference type="InterPro" id="IPR011864">
    <property type="entry name" value="Phosphate_PstC"/>
</dbReference>
<dbReference type="InterPro" id="IPR000515">
    <property type="entry name" value="MetI-like"/>
</dbReference>
<organism evidence="12 13">
    <name type="scientific">Lachnospira eligens</name>
    <dbReference type="NCBI Taxonomy" id="39485"/>
    <lineage>
        <taxon>Bacteria</taxon>
        <taxon>Bacillati</taxon>
        <taxon>Bacillota</taxon>
        <taxon>Clostridia</taxon>
        <taxon>Lachnospirales</taxon>
        <taxon>Lachnospiraceae</taxon>
        <taxon>Lachnospira</taxon>
    </lineage>
</organism>
<dbReference type="SUPFAM" id="SSF161098">
    <property type="entry name" value="MetI-like"/>
    <property type="match status" value="1"/>
</dbReference>
<dbReference type="GO" id="GO:0005315">
    <property type="term" value="F:phosphate transmembrane transporter activity"/>
    <property type="evidence" value="ECO:0007669"/>
    <property type="project" value="InterPro"/>
</dbReference>
<comment type="function">
    <text evidence="10">Part of the binding-protein-dependent transport system for phosphate; probably responsible for the translocation of the substrate across the membrane.</text>
</comment>
<dbReference type="Proteomes" id="UP000095621">
    <property type="component" value="Unassembled WGS sequence"/>
</dbReference>
<dbReference type="Gene3D" id="1.10.3720.10">
    <property type="entry name" value="MetI-like"/>
    <property type="match status" value="1"/>
</dbReference>
<evidence type="ECO:0000313" key="13">
    <source>
        <dbReference type="Proteomes" id="UP000095621"/>
    </source>
</evidence>
<dbReference type="PANTHER" id="PTHR30425:SF1">
    <property type="entry name" value="PHOSPHATE TRANSPORT SYSTEM PERMEASE PROTEIN PSTC"/>
    <property type="match status" value="1"/>
</dbReference>
<keyword evidence="7 9" id="KW-1133">Transmembrane helix</keyword>
<evidence type="ECO:0000256" key="1">
    <source>
        <dbReference type="ARBA" id="ARBA00004651"/>
    </source>
</evidence>
<dbReference type="Pfam" id="PF00528">
    <property type="entry name" value="BPD_transp_1"/>
    <property type="match status" value="1"/>
</dbReference>
<evidence type="ECO:0000256" key="2">
    <source>
        <dbReference type="ARBA" id="ARBA00007069"/>
    </source>
</evidence>
<name>A0A174Z552_9FIRM</name>
<comment type="subcellular location">
    <subcellularLocation>
        <location evidence="1 9">Cell membrane</location>
        <topology evidence="1 9">Multi-pass membrane protein</topology>
    </subcellularLocation>
</comment>
<dbReference type="PANTHER" id="PTHR30425">
    <property type="entry name" value="PHOSPHATE TRANSPORT SYSTEM PERMEASE PROTEIN PST"/>
    <property type="match status" value="1"/>
</dbReference>
<dbReference type="EMBL" id="CZBU01000009">
    <property type="protein sequence ID" value="CUQ79338.1"/>
    <property type="molecule type" value="Genomic_DNA"/>
</dbReference>
<evidence type="ECO:0000256" key="3">
    <source>
        <dbReference type="ARBA" id="ARBA00022448"/>
    </source>
</evidence>
<evidence type="ECO:0000256" key="6">
    <source>
        <dbReference type="ARBA" id="ARBA00022692"/>
    </source>
</evidence>
<evidence type="ECO:0000256" key="10">
    <source>
        <dbReference type="RuleBase" id="RU363054"/>
    </source>
</evidence>
<evidence type="ECO:0000313" key="12">
    <source>
        <dbReference type="EMBL" id="CUQ79338.1"/>
    </source>
</evidence>
<keyword evidence="8 9" id="KW-0472">Membrane</keyword>
<keyword evidence="6 9" id="KW-0812">Transmembrane</keyword>
<dbReference type="GO" id="GO:0005886">
    <property type="term" value="C:plasma membrane"/>
    <property type="evidence" value="ECO:0007669"/>
    <property type="project" value="UniProtKB-SubCell"/>
</dbReference>
<protein>
    <recommendedName>
        <fullName evidence="10">Phosphate transport system permease protein</fullName>
    </recommendedName>
</protein>